<evidence type="ECO:0000313" key="4">
    <source>
        <dbReference type="Proteomes" id="UP000319160"/>
    </source>
</evidence>
<evidence type="ECO:0000313" key="3">
    <source>
        <dbReference type="EMBL" id="TRX96698.1"/>
    </source>
</evidence>
<dbReference type="OrthoDB" id="4812806at2759"/>
<evidence type="ECO:0000256" key="1">
    <source>
        <dbReference type="SAM" id="MobiDB-lite"/>
    </source>
</evidence>
<gene>
    <name evidence="3" type="ORF">FHL15_002364</name>
</gene>
<dbReference type="STRING" id="2512241.A0A553I931"/>
<comment type="caution">
    <text evidence="3">The sequence shown here is derived from an EMBL/GenBank/DDBJ whole genome shotgun (WGS) entry which is preliminary data.</text>
</comment>
<feature type="region of interest" description="Disordered" evidence="1">
    <location>
        <begin position="384"/>
        <end position="404"/>
    </location>
</feature>
<dbReference type="Pfam" id="PF20150">
    <property type="entry name" value="2EXR"/>
    <property type="match status" value="1"/>
</dbReference>
<feature type="domain" description="2EXR" evidence="2">
    <location>
        <begin position="8"/>
        <end position="112"/>
    </location>
</feature>
<accession>A0A553I931</accession>
<protein>
    <recommendedName>
        <fullName evidence="2">2EXR domain-containing protein</fullName>
    </recommendedName>
</protein>
<name>A0A553I931_9PEZI</name>
<dbReference type="Proteomes" id="UP000319160">
    <property type="component" value="Unassembled WGS sequence"/>
</dbReference>
<dbReference type="InterPro" id="IPR045518">
    <property type="entry name" value="2EXR"/>
</dbReference>
<dbReference type="AlphaFoldDB" id="A0A553I931"/>
<proteinExistence type="predicted"/>
<reference evidence="4" key="1">
    <citation type="submission" date="2019-06" db="EMBL/GenBank/DDBJ databases">
        <title>Draft genome sequence of the griseofulvin-producing fungus Xylaria cubensis strain G536.</title>
        <authorList>
            <person name="Mead M.E."/>
            <person name="Raja H.A."/>
            <person name="Steenwyk J.L."/>
            <person name="Knowles S.L."/>
            <person name="Oberlies N.H."/>
            <person name="Rokas A."/>
        </authorList>
    </citation>
    <scope>NUCLEOTIDE SEQUENCE [LARGE SCALE GENOMIC DNA]</scope>
    <source>
        <strain evidence="4">G536</strain>
    </source>
</reference>
<dbReference type="EMBL" id="VFLP01000009">
    <property type="protein sequence ID" value="TRX96698.1"/>
    <property type="molecule type" value="Genomic_DNA"/>
</dbReference>
<sequence>MDRMANSFPQFSRLPQELRDQIHWAANDFNSGPTQWQYAFPEARIYEVLDSPCSVSSQAGPSAKLMFADVRNQPPPTLSRVCRDSRQAVLRHYKPLAFSGVVKHINLDRDILLLDSYLQVRRLLKVIRLLSQIESVRRGASRIALGTSWGLHTGLHLRLFHKAVRTKQNMARLLGHLSKFPNLEAIILVVYQRSTFNLTYSQPDRTTIPWDHHDFWEAYHYRFNINFNLENYWLRRPYQTKLVRYDPDAQKVEKPLATTRMSKSYCRDPQPRGHQVRDLKTMFEQSLRTVAESGRFSPTGSYEPPKLETATLTWIYTGFGTGQHNRQQLLPMTLEMQEIGVYEQLQDLVEYFHKLIKGMGGSSALLANVYLAPLQKSIMASPDISTDTRDEITESSSEEHGHHTDESKIICLGFAAEDGYGDKELLLHEHGLFSVATKNLRDSKACNLLRSPDLIPLLKVVGNGQNDIVYFDHDTLEELELYQTRPLQRAADTKNVAVDWSSVLNEEKLKETLMTVYSQLRSIERIIIVVDNSSPCSISGEVQEMIQNQGFWQECNRRFALEQILPLRMRPSNTPQIYTVRIARDYKYEGDSRQTPQITPLPHDLASNSADIDKLLNPAQQEVPAQADYSLQDLLD</sequence>
<dbReference type="PANTHER" id="PTHR35910:SF6">
    <property type="entry name" value="2EXR DOMAIN-CONTAINING PROTEIN"/>
    <property type="match status" value="1"/>
</dbReference>
<feature type="compositionally biased region" description="Basic and acidic residues" evidence="1">
    <location>
        <begin position="386"/>
        <end position="404"/>
    </location>
</feature>
<evidence type="ECO:0000259" key="2">
    <source>
        <dbReference type="Pfam" id="PF20150"/>
    </source>
</evidence>
<dbReference type="PANTHER" id="PTHR35910">
    <property type="entry name" value="2EXR DOMAIN-CONTAINING PROTEIN"/>
    <property type="match status" value="1"/>
</dbReference>
<organism evidence="3 4">
    <name type="scientific">Xylaria flabelliformis</name>
    <dbReference type="NCBI Taxonomy" id="2512241"/>
    <lineage>
        <taxon>Eukaryota</taxon>
        <taxon>Fungi</taxon>
        <taxon>Dikarya</taxon>
        <taxon>Ascomycota</taxon>
        <taxon>Pezizomycotina</taxon>
        <taxon>Sordariomycetes</taxon>
        <taxon>Xylariomycetidae</taxon>
        <taxon>Xylariales</taxon>
        <taxon>Xylariaceae</taxon>
        <taxon>Xylaria</taxon>
    </lineage>
</organism>
<keyword evidence="4" id="KW-1185">Reference proteome</keyword>